<dbReference type="InterPro" id="IPR036412">
    <property type="entry name" value="HAD-like_sf"/>
</dbReference>
<name>A0ABV3SN36_9HYPH</name>
<dbReference type="Gene3D" id="3.40.50.1000">
    <property type="entry name" value="HAD superfamily/HAD-like"/>
    <property type="match status" value="1"/>
</dbReference>
<dbReference type="NCBIfam" id="TIGR01509">
    <property type="entry name" value="HAD-SF-IA-v3"/>
    <property type="match status" value="1"/>
</dbReference>
<accession>A0ABV3SN36</accession>
<dbReference type="InterPro" id="IPR006439">
    <property type="entry name" value="HAD-SF_hydro_IA"/>
</dbReference>
<evidence type="ECO:0000256" key="2">
    <source>
        <dbReference type="ARBA" id="ARBA00001946"/>
    </source>
</evidence>
<keyword evidence="9" id="KW-0119">Carbohydrate metabolism</keyword>
<keyword evidence="6" id="KW-0479">Metal-binding</keyword>
<dbReference type="GO" id="GO:0008967">
    <property type="term" value="F:phosphoglycolate phosphatase activity"/>
    <property type="evidence" value="ECO:0007669"/>
    <property type="project" value="UniProtKB-EC"/>
</dbReference>
<comment type="similarity">
    <text evidence="4">Belongs to the HAD-like hydrolase superfamily. CbbY/CbbZ/Gph/YieH family.</text>
</comment>
<dbReference type="NCBIfam" id="TIGR01449">
    <property type="entry name" value="PGP_bact"/>
    <property type="match status" value="1"/>
</dbReference>
<evidence type="ECO:0000256" key="6">
    <source>
        <dbReference type="ARBA" id="ARBA00022723"/>
    </source>
</evidence>
<comment type="caution">
    <text evidence="10">The sequence shown here is derived from an EMBL/GenBank/DDBJ whole genome shotgun (WGS) entry which is preliminary data.</text>
</comment>
<organism evidence="10 11">
    <name type="scientific">Aquibium pacificus</name>
    <dbReference type="NCBI Taxonomy" id="3153579"/>
    <lineage>
        <taxon>Bacteria</taxon>
        <taxon>Pseudomonadati</taxon>
        <taxon>Pseudomonadota</taxon>
        <taxon>Alphaproteobacteria</taxon>
        <taxon>Hyphomicrobiales</taxon>
        <taxon>Phyllobacteriaceae</taxon>
        <taxon>Aquibium</taxon>
    </lineage>
</organism>
<evidence type="ECO:0000313" key="10">
    <source>
        <dbReference type="EMBL" id="MEX0407901.1"/>
    </source>
</evidence>
<evidence type="ECO:0000256" key="9">
    <source>
        <dbReference type="ARBA" id="ARBA00023277"/>
    </source>
</evidence>
<keyword evidence="8" id="KW-0460">Magnesium</keyword>
<dbReference type="InterPro" id="IPR023198">
    <property type="entry name" value="PGP-like_dom2"/>
</dbReference>
<dbReference type="SUPFAM" id="SSF56784">
    <property type="entry name" value="HAD-like"/>
    <property type="match status" value="1"/>
</dbReference>
<keyword evidence="7 10" id="KW-0378">Hydrolase</keyword>
<dbReference type="NCBIfam" id="TIGR01549">
    <property type="entry name" value="HAD-SF-IA-v1"/>
    <property type="match status" value="1"/>
</dbReference>
<evidence type="ECO:0000256" key="7">
    <source>
        <dbReference type="ARBA" id="ARBA00022801"/>
    </source>
</evidence>
<dbReference type="InterPro" id="IPR041492">
    <property type="entry name" value="HAD_2"/>
</dbReference>
<sequence length="232" mass="23850">MTGAFALPEGLRLVLFDLDGTLVDSAPDIAVAANLLMARHGLSHHPLDAVRGMIGDGIETLVKRAFAANGIGLDAAELAERYREMLTVYGAHLVKLTTLRQGAAEAVRAARSAGLATGVVTNKSEGFSRTILENFGLLAELDLVIGGDSGFARKPDPDMLLEACRKVGCSPVSAVLVGDSAADLSAARAAVMPCILVQGGYSATPVDASCADVVIAEPGDLLALLSGLERAA</sequence>
<dbReference type="Pfam" id="PF13419">
    <property type="entry name" value="HAD_2"/>
    <property type="match status" value="1"/>
</dbReference>
<evidence type="ECO:0000256" key="8">
    <source>
        <dbReference type="ARBA" id="ARBA00022842"/>
    </source>
</evidence>
<dbReference type="EC" id="3.1.3.18" evidence="5"/>
<evidence type="ECO:0000256" key="3">
    <source>
        <dbReference type="ARBA" id="ARBA00004818"/>
    </source>
</evidence>
<comment type="pathway">
    <text evidence="3">Organic acid metabolism; glycolate biosynthesis; glycolate from 2-phosphoglycolate: step 1/1.</text>
</comment>
<dbReference type="InterPro" id="IPR050155">
    <property type="entry name" value="HAD-like_hydrolase_sf"/>
</dbReference>
<dbReference type="RefSeq" id="WP_367955757.1">
    <property type="nucleotide sequence ID" value="NZ_JBDPGJ010000004.1"/>
</dbReference>
<dbReference type="InterPro" id="IPR023214">
    <property type="entry name" value="HAD_sf"/>
</dbReference>
<keyword evidence="11" id="KW-1185">Reference proteome</keyword>
<reference evidence="10 11" key="1">
    <citation type="submission" date="2024-05" db="EMBL/GenBank/DDBJ databases">
        <authorList>
            <person name="Jiang F."/>
        </authorList>
    </citation>
    <scope>NUCLEOTIDE SEQUENCE [LARGE SCALE GENOMIC DNA]</scope>
    <source>
        <strain evidence="10 11">LZ166</strain>
    </source>
</reference>
<proteinExistence type="inferred from homology"/>
<evidence type="ECO:0000256" key="5">
    <source>
        <dbReference type="ARBA" id="ARBA00013078"/>
    </source>
</evidence>
<evidence type="ECO:0000313" key="11">
    <source>
        <dbReference type="Proteomes" id="UP001556692"/>
    </source>
</evidence>
<dbReference type="PANTHER" id="PTHR43434">
    <property type="entry name" value="PHOSPHOGLYCOLATE PHOSPHATASE"/>
    <property type="match status" value="1"/>
</dbReference>
<dbReference type="Gene3D" id="1.10.150.240">
    <property type="entry name" value="Putative phosphatase, domain 2"/>
    <property type="match status" value="1"/>
</dbReference>
<dbReference type="EMBL" id="JBDPGJ010000004">
    <property type="protein sequence ID" value="MEX0407901.1"/>
    <property type="molecule type" value="Genomic_DNA"/>
</dbReference>
<dbReference type="SFLD" id="SFLDS00003">
    <property type="entry name" value="Haloacid_Dehalogenase"/>
    <property type="match status" value="1"/>
</dbReference>
<dbReference type="Proteomes" id="UP001556692">
    <property type="component" value="Unassembled WGS sequence"/>
</dbReference>
<dbReference type="InterPro" id="IPR037512">
    <property type="entry name" value="PGPase_prok"/>
</dbReference>
<evidence type="ECO:0000256" key="4">
    <source>
        <dbReference type="ARBA" id="ARBA00006171"/>
    </source>
</evidence>
<dbReference type="PRINTS" id="PR00413">
    <property type="entry name" value="HADHALOGNASE"/>
</dbReference>
<gene>
    <name evidence="10" type="primary">gph</name>
    <name evidence="10" type="ORF">ABGN05_19755</name>
</gene>
<evidence type="ECO:0000256" key="1">
    <source>
        <dbReference type="ARBA" id="ARBA00000830"/>
    </source>
</evidence>
<comment type="catalytic activity">
    <reaction evidence="1">
        <text>2-phosphoglycolate + H2O = glycolate + phosphate</text>
        <dbReference type="Rhea" id="RHEA:14369"/>
        <dbReference type="ChEBI" id="CHEBI:15377"/>
        <dbReference type="ChEBI" id="CHEBI:29805"/>
        <dbReference type="ChEBI" id="CHEBI:43474"/>
        <dbReference type="ChEBI" id="CHEBI:58033"/>
        <dbReference type="EC" id="3.1.3.18"/>
    </reaction>
</comment>
<dbReference type="PANTHER" id="PTHR43434:SF23">
    <property type="entry name" value="PHOSPHOGLYCOLATE PHOSPHATASE"/>
    <property type="match status" value="1"/>
</dbReference>
<comment type="cofactor">
    <cofactor evidence="2">
        <name>Mg(2+)</name>
        <dbReference type="ChEBI" id="CHEBI:18420"/>
    </cofactor>
</comment>
<protein>
    <recommendedName>
        <fullName evidence="5">phosphoglycolate phosphatase</fullName>
        <ecNumber evidence="5">3.1.3.18</ecNumber>
    </recommendedName>
</protein>
<dbReference type="SFLD" id="SFLDG01129">
    <property type="entry name" value="C1.5:_HAD__Beta-PGM__Phosphata"/>
    <property type="match status" value="1"/>
</dbReference>